<evidence type="ECO:0000313" key="1">
    <source>
        <dbReference type="EMBL" id="UUI01662.1"/>
    </source>
</evidence>
<organism evidence="1 2">
    <name type="scientific">Oceanobacillus jeddahense</name>
    <dbReference type="NCBI Taxonomy" id="1462527"/>
    <lineage>
        <taxon>Bacteria</taxon>
        <taxon>Bacillati</taxon>
        <taxon>Bacillota</taxon>
        <taxon>Bacilli</taxon>
        <taxon>Bacillales</taxon>
        <taxon>Bacillaceae</taxon>
        <taxon>Oceanobacillus</taxon>
    </lineage>
</organism>
<dbReference type="RefSeq" id="WP_040979878.1">
    <property type="nucleotide sequence ID" value="NZ_CABKTI010000002.1"/>
</dbReference>
<reference evidence="1" key="1">
    <citation type="submission" date="2022-07" db="EMBL/GenBank/DDBJ databases">
        <title>FELIX.</title>
        <authorList>
            <person name="Wan K.H."/>
            <person name="Park S."/>
            <person name="Lawrence Q."/>
            <person name="Eichenberger J.P."/>
            <person name="Booth B.W."/>
            <person name="Piaggio A.J."/>
            <person name="Chandler J.C."/>
            <person name="Franklin A.B."/>
            <person name="Celniker S.E."/>
        </authorList>
    </citation>
    <scope>NUCLEOTIDE SEQUENCE</scope>
    <source>
        <strain evidence="1">QA-1986 374</strain>
    </source>
</reference>
<dbReference type="EMBL" id="CP101914">
    <property type="protein sequence ID" value="UUI01662.1"/>
    <property type="molecule type" value="Genomic_DNA"/>
</dbReference>
<proteinExistence type="predicted"/>
<keyword evidence="2" id="KW-1185">Reference proteome</keyword>
<protein>
    <recommendedName>
        <fullName evidence="3">Peptidyl-prolyl cis-trans isomerase</fullName>
    </recommendedName>
</protein>
<evidence type="ECO:0000313" key="2">
    <source>
        <dbReference type="Proteomes" id="UP001059773"/>
    </source>
</evidence>
<dbReference type="Proteomes" id="UP001059773">
    <property type="component" value="Chromosome"/>
</dbReference>
<evidence type="ECO:0008006" key="3">
    <source>
        <dbReference type="Google" id="ProtNLM"/>
    </source>
</evidence>
<sequence>MIVMIKGNVGYPITLDPTVWIFDDRKIELEKAFVEKEEEAASTSIFHKPPVNRSISKMEGEEYLKNSYVIPLHDFLNNAEPKANAEEIEFIKSNDENEKIALKDAKNGYLLFSSEGKPLFEDGPVHFYYKDGSNQDNPIKYIKEIHVH</sequence>
<gene>
    <name evidence="1" type="ORF">NP439_16600</name>
</gene>
<accession>A0ABY5JQA9</accession>
<name>A0ABY5JQA9_9BACI</name>